<dbReference type="InterPro" id="IPR002791">
    <property type="entry name" value="ARMT1-like_metal-bd"/>
</dbReference>
<proteinExistence type="predicted"/>
<dbReference type="Pfam" id="PF01937">
    <property type="entry name" value="ARMT1-like_dom"/>
    <property type="match status" value="1"/>
</dbReference>
<accession>X1FMG9</accession>
<feature type="domain" description="Damage-control phosphatase ARMT1-like metal-binding" evidence="1">
    <location>
        <begin position="4"/>
        <end position="83"/>
    </location>
</feature>
<evidence type="ECO:0000313" key="2">
    <source>
        <dbReference type="EMBL" id="GAH46886.1"/>
    </source>
</evidence>
<evidence type="ECO:0000259" key="1">
    <source>
        <dbReference type="Pfam" id="PF01937"/>
    </source>
</evidence>
<organism evidence="2">
    <name type="scientific">marine sediment metagenome</name>
    <dbReference type="NCBI Taxonomy" id="412755"/>
    <lineage>
        <taxon>unclassified sequences</taxon>
        <taxon>metagenomes</taxon>
        <taxon>ecological metagenomes</taxon>
    </lineage>
</organism>
<protein>
    <recommendedName>
        <fullName evidence="1">Damage-control phosphatase ARMT1-like metal-binding domain-containing protein</fullName>
    </recommendedName>
</protein>
<sequence>MKAVSECSYCYLKQAHTSISLVLKDEKKILAYLKRLFPLIESFSLDKTPCEYSTLVLKEVNRLLGVSDPYLEEKKMCNVLALEWEGHLRR</sequence>
<dbReference type="InterPro" id="IPR036075">
    <property type="entry name" value="ARMT-1-like_metal-bd_sf"/>
</dbReference>
<reference evidence="2" key="1">
    <citation type="journal article" date="2014" name="Front. Microbiol.">
        <title>High frequency of phylogenetically diverse reductive dehalogenase-homologous genes in deep subseafloor sedimentary metagenomes.</title>
        <authorList>
            <person name="Kawai M."/>
            <person name="Futagami T."/>
            <person name="Toyoda A."/>
            <person name="Takaki Y."/>
            <person name="Nishi S."/>
            <person name="Hori S."/>
            <person name="Arai W."/>
            <person name="Tsubouchi T."/>
            <person name="Morono Y."/>
            <person name="Uchiyama I."/>
            <person name="Ito T."/>
            <person name="Fujiyama A."/>
            <person name="Inagaki F."/>
            <person name="Takami H."/>
        </authorList>
    </citation>
    <scope>NUCLEOTIDE SEQUENCE</scope>
    <source>
        <strain evidence="2">Expedition CK06-06</strain>
    </source>
</reference>
<dbReference type="SUPFAM" id="SSF111321">
    <property type="entry name" value="AF1104-like"/>
    <property type="match status" value="1"/>
</dbReference>
<gene>
    <name evidence="2" type="ORF">S03H2_12478</name>
</gene>
<name>X1FMG9_9ZZZZ</name>
<dbReference type="EMBL" id="BARU01006349">
    <property type="protein sequence ID" value="GAH46886.1"/>
    <property type="molecule type" value="Genomic_DNA"/>
</dbReference>
<comment type="caution">
    <text evidence="2">The sequence shown here is derived from an EMBL/GenBank/DDBJ whole genome shotgun (WGS) entry which is preliminary data.</text>
</comment>
<feature type="non-terminal residue" evidence="2">
    <location>
        <position position="90"/>
    </location>
</feature>
<dbReference type="AlphaFoldDB" id="X1FMG9"/>